<gene>
    <name evidence="1" type="ORF">H0485_19155</name>
</gene>
<keyword evidence="2" id="KW-1185">Reference proteome</keyword>
<evidence type="ECO:0000313" key="2">
    <source>
        <dbReference type="Proteomes" id="UP001198571"/>
    </source>
</evidence>
<proteinExistence type="predicted"/>
<sequence>MHPLFRFRQSDDPELIDSEYVLRSNERITVQICALAGPSLYAVTESGQTDPDAEETFWIVHHGTFTDLGGAFSAALKVSKALPN</sequence>
<protein>
    <submittedName>
        <fullName evidence="1">Uncharacterized protein</fullName>
    </submittedName>
</protein>
<comment type="caution">
    <text evidence="1">The sequence shown here is derived from an EMBL/GenBank/DDBJ whole genome shotgun (WGS) entry which is preliminary data.</text>
</comment>
<organism evidence="1 2">
    <name type="scientific">Pseudogemmobacter faecipullorum</name>
    <dbReference type="NCBI Taxonomy" id="2755041"/>
    <lineage>
        <taxon>Bacteria</taxon>
        <taxon>Pseudomonadati</taxon>
        <taxon>Pseudomonadota</taxon>
        <taxon>Alphaproteobacteria</taxon>
        <taxon>Rhodobacterales</taxon>
        <taxon>Paracoccaceae</taxon>
        <taxon>Pseudogemmobacter</taxon>
    </lineage>
</organism>
<name>A0ABS8CRS2_9RHOB</name>
<dbReference type="Proteomes" id="UP001198571">
    <property type="component" value="Unassembled WGS sequence"/>
</dbReference>
<reference evidence="1 2" key="1">
    <citation type="submission" date="2020-07" db="EMBL/GenBank/DDBJ databases">
        <title>Pseudogemmobacter sp. nov., isolated from poultry manure in Taiwan.</title>
        <authorList>
            <person name="Lin S.-Y."/>
            <person name="Tang Y.-S."/>
            <person name="Young C.-C."/>
        </authorList>
    </citation>
    <scope>NUCLEOTIDE SEQUENCE [LARGE SCALE GENOMIC DNA]</scope>
    <source>
        <strain evidence="1 2">CC-YST710</strain>
    </source>
</reference>
<evidence type="ECO:0000313" key="1">
    <source>
        <dbReference type="EMBL" id="MCB5412101.1"/>
    </source>
</evidence>
<accession>A0ABS8CRS2</accession>
<dbReference type="RefSeq" id="WP_226937529.1">
    <property type="nucleotide sequence ID" value="NZ_JACDXX010000028.1"/>
</dbReference>
<dbReference type="EMBL" id="JACDXX010000028">
    <property type="protein sequence ID" value="MCB5412101.1"/>
    <property type="molecule type" value="Genomic_DNA"/>
</dbReference>